<dbReference type="AlphaFoldDB" id="A0AAV2FV03"/>
<protein>
    <submittedName>
        <fullName evidence="1">Uncharacterized protein</fullName>
    </submittedName>
</protein>
<sequence length="224" mass="24680">MLGTSMHQLVSESGLDELSLLLQLPGQVSTTFDHTRWEEVQRATTLPSKFQGPTSLAVRHASLEVTTSYTAADLVDGGHVGDCWPTSESLDEPPDVRVKILEVAPPMAATSSPAANIVTSCEDGSCVPTWELVLQMLKDLLQTLHRQREEMKAFSKKQHEAYRAFPATVATTATPTTQAPTQRLESLPWRRFRHQGNPSARRCCSDHCQRANIVCYHATVAADL</sequence>
<keyword evidence="2" id="KW-1185">Reference proteome</keyword>
<proteinExistence type="predicted"/>
<dbReference type="EMBL" id="OZ034820">
    <property type="protein sequence ID" value="CAL1401784.1"/>
    <property type="molecule type" value="Genomic_DNA"/>
</dbReference>
<dbReference type="Proteomes" id="UP001497516">
    <property type="component" value="Chromosome 7"/>
</dbReference>
<evidence type="ECO:0000313" key="1">
    <source>
        <dbReference type="EMBL" id="CAL1401784.1"/>
    </source>
</evidence>
<accession>A0AAV2FV03</accession>
<name>A0AAV2FV03_9ROSI</name>
<organism evidence="1 2">
    <name type="scientific">Linum trigynum</name>
    <dbReference type="NCBI Taxonomy" id="586398"/>
    <lineage>
        <taxon>Eukaryota</taxon>
        <taxon>Viridiplantae</taxon>
        <taxon>Streptophyta</taxon>
        <taxon>Embryophyta</taxon>
        <taxon>Tracheophyta</taxon>
        <taxon>Spermatophyta</taxon>
        <taxon>Magnoliopsida</taxon>
        <taxon>eudicotyledons</taxon>
        <taxon>Gunneridae</taxon>
        <taxon>Pentapetalae</taxon>
        <taxon>rosids</taxon>
        <taxon>fabids</taxon>
        <taxon>Malpighiales</taxon>
        <taxon>Linaceae</taxon>
        <taxon>Linum</taxon>
    </lineage>
</organism>
<evidence type="ECO:0000313" key="2">
    <source>
        <dbReference type="Proteomes" id="UP001497516"/>
    </source>
</evidence>
<reference evidence="1 2" key="1">
    <citation type="submission" date="2024-04" db="EMBL/GenBank/DDBJ databases">
        <authorList>
            <person name="Fracassetti M."/>
        </authorList>
    </citation>
    <scope>NUCLEOTIDE SEQUENCE [LARGE SCALE GENOMIC DNA]</scope>
</reference>
<gene>
    <name evidence="1" type="ORF">LTRI10_LOCUS41825</name>
</gene>